<dbReference type="Pfam" id="PF13975">
    <property type="entry name" value="gag-asp_proteas"/>
    <property type="match status" value="1"/>
</dbReference>
<dbReference type="GO" id="GO:0003887">
    <property type="term" value="F:DNA-directed DNA polymerase activity"/>
    <property type="evidence" value="ECO:0007669"/>
    <property type="project" value="UniProtKB-KW"/>
</dbReference>
<dbReference type="SUPFAM" id="SSF54160">
    <property type="entry name" value="Chromo domain-like"/>
    <property type="match status" value="1"/>
</dbReference>
<dbReference type="InterPro" id="IPR001878">
    <property type="entry name" value="Znf_CCHC"/>
</dbReference>
<keyword evidence="8" id="KW-0540">Nuclease</keyword>
<dbReference type="InterPro" id="IPR043502">
    <property type="entry name" value="DNA/RNA_pol_sf"/>
</dbReference>
<dbReference type="FunFam" id="1.10.340.70:FF:000001">
    <property type="entry name" value="Retrovirus-related Pol polyprotein from transposon gypsy-like Protein"/>
    <property type="match status" value="1"/>
</dbReference>
<dbReference type="GO" id="GO:0008270">
    <property type="term" value="F:zinc ion binding"/>
    <property type="evidence" value="ECO:0007669"/>
    <property type="project" value="UniProtKB-KW"/>
</dbReference>
<dbReference type="GO" id="GO:0006310">
    <property type="term" value="P:DNA recombination"/>
    <property type="evidence" value="ECO:0007669"/>
    <property type="project" value="UniProtKB-KW"/>
</dbReference>
<evidence type="ECO:0000256" key="15">
    <source>
        <dbReference type="ARBA" id="ARBA00022918"/>
    </source>
</evidence>
<evidence type="ECO:0000256" key="3">
    <source>
        <dbReference type="ARBA" id="ARBA00012180"/>
    </source>
</evidence>
<keyword evidence="6" id="KW-0808">Transferase</keyword>
<feature type="domain" description="CCHC-type" evidence="23">
    <location>
        <begin position="301"/>
        <end position="315"/>
    </location>
</feature>
<evidence type="ECO:0000256" key="1">
    <source>
        <dbReference type="ARBA" id="ARBA00004123"/>
    </source>
</evidence>
<dbReference type="PROSITE" id="PS50878">
    <property type="entry name" value="RT_POL"/>
    <property type="match status" value="1"/>
</dbReference>
<evidence type="ECO:0000259" key="24">
    <source>
        <dbReference type="PROSITE" id="PS50878"/>
    </source>
</evidence>
<dbReference type="PROSITE" id="PS50013">
    <property type="entry name" value="CHROMO_2"/>
    <property type="match status" value="1"/>
</dbReference>
<dbReference type="GO" id="GO:0004523">
    <property type="term" value="F:RNA-DNA hybrid ribonuclease activity"/>
    <property type="evidence" value="ECO:0007669"/>
    <property type="project" value="UniProtKB-EC"/>
</dbReference>
<feature type="domain" description="Reverse transcriptase" evidence="24">
    <location>
        <begin position="550"/>
        <end position="729"/>
    </location>
</feature>
<dbReference type="Proteomes" id="UP000694700">
    <property type="component" value="Unplaced"/>
</dbReference>
<evidence type="ECO:0000256" key="7">
    <source>
        <dbReference type="ARBA" id="ARBA00022695"/>
    </source>
</evidence>
<dbReference type="InterPro" id="IPR005162">
    <property type="entry name" value="Retrotrans_gag_dom"/>
</dbReference>
<keyword evidence="15" id="KW-0695">RNA-directed DNA polymerase</keyword>
<comment type="similarity">
    <text evidence="2">Belongs to the beta type-B retroviral polymerase family. HERV class-II K(HML-2) pol subfamily.</text>
</comment>
<dbReference type="GO" id="GO:0003677">
    <property type="term" value="F:DNA binding"/>
    <property type="evidence" value="ECO:0007669"/>
    <property type="project" value="UniProtKB-KW"/>
</dbReference>
<dbReference type="Ensembl" id="ENSCCRT00015070999.1">
    <property type="protein sequence ID" value="ENSCCRP00015068777.1"/>
    <property type="gene ID" value="ENSCCRG00015027931.1"/>
</dbReference>
<feature type="region of interest" description="Disordered" evidence="21">
    <location>
        <begin position="56"/>
        <end position="87"/>
    </location>
</feature>
<evidence type="ECO:0000256" key="14">
    <source>
        <dbReference type="ARBA" id="ARBA00022908"/>
    </source>
</evidence>
<dbReference type="FunFam" id="3.30.70.270:FF:000020">
    <property type="entry name" value="Transposon Tf2-6 polyprotein-like Protein"/>
    <property type="match status" value="1"/>
</dbReference>
<dbReference type="GO" id="GO:0006508">
    <property type="term" value="P:proteolysis"/>
    <property type="evidence" value="ECO:0007669"/>
    <property type="project" value="UniProtKB-KW"/>
</dbReference>
<keyword evidence="5" id="KW-0645">Protease</keyword>
<dbReference type="SUPFAM" id="SSF53098">
    <property type="entry name" value="Ribonuclease H-like"/>
    <property type="match status" value="1"/>
</dbReference>
<dbReference type="Pfam" id="PF17921">
    <property type="entry name" value="Integrase_H2C2"/>
    <property type="match status" value="1"/>
</dbReference>
<dbReference type="CDD" id="cd00303">
    <property type="entry name" value="retropepsin_like"/>
    <property type="match status" value="1"/>
</dbReference>
<keyword evidence="12" id="KW-0378">Hydrolase</keyword>
<dbReference type="CDD" id="cd09274">
    <property type="entry name" value="RNase_HI_RT_Ty3"/>
    <property type="match status" value="1"/>
</dbReference>
<dbReference type="InterPro" id="IPR041588">
    <property type="entry name" value="Integrase_H2C2"/>
</dbReference>
<keyword evidence="20" id="KW-0862">Zinc</keyword>
<dbReference type="InterPro" id="IPR056924">
    <property type="entry name" value="SH3_Tf2-1"/>
</dbReference>
<dbReference type="InterPro" id="IPR036397">
    <property type="entry name" value="RNaseH_sf"/>
</dbReference>
<feature type="domain" description="Integrase catalytic" evidence="25">
    <location>
        <begin position="1068"/>
        <end position="1227"/>
    </location>
</feature>
<evidence type="ECO:0000256" key="10">
    <source>
        <dbReference type="ARBA" id="ARBA00022750"/>
    </source>
</evidence>
<evidence type="ECO:0000256" key="4">
    <source>
        <dbReference type="ARBA" id="ARBA00012493"/>
    </source>
</evidence>
<dbReference type="Gene3D" id="3.10.10.10">
    <property type="entry name" value="HIV Type 1 Reverse Transcriptase, subunit A, domain 1"/>
    <property type="match status" value="1"/>
</dbReference>
<evidence type="ECO:0000256" key="11">
    <source>
        <dbReference type="ARBA" id="ARBA00022759"/>
    </source>
</evidence>
<sequence length="1431" mass="159954">MDSAEEIDVLRILRQQGTLLGRQQEEITASRHAFSELSLQLTQLTERLDRLQIIPPATPVVQPPSEPESVASRHAEPRLNPPAPYSGEPNSCRSFLSQCSLTFSLQPSCFPTERAKVAFIITLLVGQAREWGTAMWDNDHQCCSSFKEFSEELRKVFDRSALGTEAARALSLLQQGGRSVSDYSIEFRTLAASCGWNAKAQWDHFLHGLADYIKDEIYSLELPPSLDGLVDLAIRVDNRIALRSRHRRGVVSRELFSDLVAGAAGDATSQRLVMPEEEPMQIGRARLTITERRHRLTHSLCLYCGGAGHVAASCPVKGRRFSAKEGRTVSVTNTLLPSGGRSVLQASLQFNKTSYQVSALIDSGAEGDFMDNELAARLGVPSVPLAEPISARTLCGTHLTRITHSTRFITLTLSGNHAEEIRFLLIHSPSTPLVLGHTWLVKHNPHIDWTLNSVLAWSPFCLSQCLGPAFSPVMSCSVLQEEPVSLANVPEAYHDLRAVFSKSRASSLPPHRPYDCAIDLLPGTSPPRGRLYSLSGPEREAMEKYINDSQVAGIIRPSSSPAGAGFFFVGKKDGSLRPCIDYRGLNDITVKNRYPLPLMSSAFELLQGATIFTKLDLRNAYHLVRIREGDEWKTAFNTPTGHFEYLVMPFGLSNSPAVFQALVNDVLRDMVDRFVFVYLDDILIFSQNERDHVQHVRRVLQRLLENRLFAKVEKCEFHARSVPFLGFILSPEGIRMDPAKVKAVADWPTPDSRRAVQRFLGFANFYRRFIRNFSQVALPLTDLTSTRRRFCWSPQAEAAFLNLKSRFVSAPILATPDPSRQFVVEVDASEVGAGAILSQRSPSDDRVHPCAFFSHRLTPSERNYDIGNRELLAVKLALEEWRHWLEGAEVPFIVWTDHKNLEYIRTAKRLNSRQARWALFFGRFNFNISYRPGSKNGKPDALSRIFEAEPRAILPVTILPPDRVVAMVTWGVESRVRSALRNVTVPAGCPESLLFVPESVRTSVLQWGHSSMLACHPGATRTCSLIKQRFWWPSMARDARQFVSACPVCAAGKGSNRPPAGLLQPLPVPSRPWSHIAMDFVTGLPPSSGNTVVLTVVDRFSKAAHFIPLPKLPSARETATIVLDHVFRIHGLPENVVSDRGPQFVSKFWAEFCRQLGATASLSSGYHPQTNGQAERANQDLERVLRCVASAEPSSWSSRLTMVEYAHNSLLVSSTGLSPFQCCLGYQPPLFPSQESDAVVPSAHSFIQRCLRTWRIAREALTRTGDRNKASADRHRAKPPLYVCGQKVWLSSKDIPLKLPSRKLGPKFIGPFSISKVLSPVSVRLNLTPQFKNIHPVFHVSKIKPVIRSPLQPQTSVPPPPRLIEGSPAYTVRRLLDVRRRGRGYQYLVDWEGYGPEERCWVPARDILDRALIDQFHRRHGESSGDARRRP</sequence>
<evidence type="ECO:0000313" key="27">
    <source>
        <dbReference type="Proteomes" id="UP000694700"/>
    </source>
</evidence>
<evidence type="ECO:0000259" key="23">
    <source>
        <dbReference type="PROSITE" id="PS50158"/>
    </source>
</evidence>
<keyword evidence="18" id="KW-0233">DNA recombination</keyword>
<keyword evidence="10" id="KW-0064">Aspartyl protease</keyword>
<keyword evidence="14" id="KW-0229">DNA integration</keyword>
<evidence type="ECO:0000313" key="26">
    <source>
        <dbReference type="Ensembl" id="ENSCCRP00015068777.1"/>
    </source>
</evidence>
<dbReference type="Gene3D" id="1.10.340.70">
    <property type="match status" value="1"/>
</dbReference>
<dbReference type="Gene3D" id="2.40.70.10">
    <property type="entry name" value="Acid Proteases"/>
    <property type="match status" value="1"/>
</dbReference>
<dbReference type="InterPro" id="IPR036875">
    <property type="entry name" value="Znf_CCHC_sf"/>
</dbReference>
<evidence type="ECO:0000256" key="18">
    <source>
        <dbReference type="ARBA" id="ARBA00023172"/>
    </source>
</evidence>
<dbReference type="InterPro" id="IPR001584">
    <property type="entry name" value="Integrase_cat-core"/>
</dbReference>
<dbReference type="PANTHER" id="PTHR37984:SF5">
    <property type="entry name" value="PROTEIN NYNRIN-LIKE"/>
    <property type="match status" value="1"/>
</dbReference>
<dbReference type="Pfam" id="PF17917">
    <property type="entry name" value="RT_RNaseH"/>
    <property type="match status" value="1"/>
</dbReference>
<dbReference type="InterPro" id="IPR041373">
    <property type="entry name" value="RT_RNaseH"/>
</dbReference>
<evidence type="ECO:0000256" key="8">
    <source>
        <dbReference type="ARBA" id="ARBA00022722"/>
    </source>
</evidence>
<dbReference type="Gene3D" id="3.30.70.270">
    <property type="match status" value="2"/>
</dbReference>
<dbReference type="InterPro" id="IPR050951">
    <property type="entry name" value="Retrovirus_Pol_polyprotein"/>
</dbReference>
<dbReference type="FunFam" id="3.30.420.10:FF:000032">
    <property type="entry name" value="Retrovirus-related Pol polyprotein from transposon 297-like Protein"/>
    <property type="match status" value="1"/>
</dbReference>
<dbReference type="SMART" id="SM00298">
    <property type="entry name" value="CHROMO"/>
    <property type="match status" value="1"/>
</dbReference>
<evidence type="ECO:0000256" key="20">
    <source>
        <dbReference type="PROSITE-ProRule" id="PRU00047"/>
    </source>
</evidence>
<protein>
    <recommendedName>
        <fullName evidence="19">Gypsy retrotransposon integrase-like protein 1</fullName>
        <ecNumber evidence="4">2.7.7.49</ecNumber>
        <ecNumber evidence="3">3.1.26.4</ecNumber>
    </recommendedName>
</protein>
<dbReference type="SUPFAM" id="SSF57756">
    <property type="entry name" value="Retrovirus zinc finger-like domains"/>
    <property type="match status" value="1"/>
</dbReference>
<feature type="compositionally biased region" description="Pro residues" evidence="21">
    <location>
        <begin position="56"/>
        <end position="66"/>
    </location>
</feature>
<dbReference type="Pfam" id="PF24626">
    <property type="entry name" value="SH3_Tf2-1"/>
    <property type="match status" value="1"/>
</dbReference>
<evidence type="ECO:0000259" key="25">
    <source>
        <dbReference type="PROSITE" id="PS50994"/>
    </source>
</evidence>
<dbReference type="FunFam" id="3.10.20.370:FF:000003">
    <property type="entry name" value="Transposon Tf2-6 polyprotein"/>
    <property type="match status" value="1"/>
</dbReference>
<dbReference type="GO" id="GO:0005634">
    <property type="term" value="C:nucleus"/>
    <property type="evidence" value="ECO:0007669"/>
    <property type="project" value="UniProtKB-SubCell"/>
</dbReference>
<name>A0A8C1WN39_CYPCA</name>
<reference evidence="26" key="1">
    <citation type="submission" date="2025-08" db="UniProtKB">
        <authorList>
            <consortium name="Ensembl"/>
        </authorList>
    </citation>
    <scope>IDENTIFICATION</scope>
</reference>
<dbReference type="InterPro" id="IPR023780">
    <property type="entry name" value="Chromo_domain"/>
</dbReference>
<keyword evidence="11" id="KW-0255">Endonuclease</keyword>
<dbReference type="GO" id="GO:0003964">
    <property type="term" value="F:RNA-directed DNA polymerase activity"/>
    <property type="evidence" value="ECO:0007669"/>
    <property type="project" value="UniProtKB-KW"/>
</dbReference>
<feature type="domain" description="Chromo" evidence="22">
    <location>
        <begin position="1370"/>
        <end position="1428"/>
    </location>
</feature>
<evidence type="ECO:0000256" key="9">
    <source>
        <dbReference type="ARBA" id="ARBA00022723"/>
    </source>
</evidence>
<dbReference type="InterPro" id="IPR012337">
    <property type="entry name" value="RNaseH-like_sf"/>
</dbReference>
<keyword evidence="7" id="KW-0548">Nucleotidyltransferase</keyword>
<dbReference type="SUPFAM" id="SSF56672">
    <property type="entry name" value="DNA/RNA polymerases"/>
    <property type="match status" value="1"/>
</dbReference>
<evidence type="ECO:0000256" key="6">
    <source>
        <dbReference type="ARBA" id="ARBA00022679"/>
    </source>
</evidence>
<keyword evidence="17" id="KW-0238">DNA-binding</keyword>
<evidence type="ECO:0000256" key="21">
    <source>
        <dbReference type="SAM" id="MobiDB-lite"/>
    </source>
</evidence>
<dbReference type="GO" id="GO:0004190">
    <property type="term" value="F:aspartic-type endopeptidase activity"/>
    <property type="evidence" value="ECO:0007669"/>
    <property type="project" value="UniProtKB-KW"/>
</dbReference>
<dbReference type="InterPro" id="IPR016197">
    <property type="entry name" value="Chromo-like_dom_sf"/>
</dbReference>
<dbReference type="Pfam" id="PF03732">
    <property type="entry name" value="Retrotrans_gag"/>
    <property type="match status" value="1"/>
</dbReference>
<evidence type="ECO:0000256" key="5">
    <source>
        <dbReference type="ARBA" id="ARBA00022670"/>
    </source>
</evidence>
<dbReference type="InterPro" id="IPR000477">
    <property type="entry name" value="RT_dom"/>
</dbReference>
<keyword evidence="13" id="KW-0460">Magnesium</keyword>
<evidence type="ECO:0000256" key="17">
    <source>
        <dbReference type="ARBA" id="ARBA00023125"/>
    </source>
</evidence>
<dbReference type="CDD" id="cd01647">
    <property type="entry name" value="RT_LTR"/>
    <property type="match status" value="1"/>
</dbReference>
<evidence type="ECO:0000259" key="22">
    <source>
        <dbReference type="PROSITE" id="PS50013"/>
    </source>
</evidence>
<dbReference type="InterPro" id="IPR021109">
    <property type="entry name" value="Peptidase_aspartic_dom_sf"/>
</dbReference>
<organism evidence="26 27">
    <name type="scientific">Cyprinus carpio</name>
    <name type="common">Common carp</name>
    <dbReference type="NCBI Taxonomy" id="7962"/>
    <lineage>
        <taxon>Eukaryota</taxon>
        <taxon>Metazoa</taxon>
        <taxon>Chordata</taxon>
        <taxon>Craniata</taxon>
        <taxon>Vertebrata</taxon>
        <taxon>Euteleostomi</taxon>
        <taxon>Actinopterygii</taxon>
        <taxon>Neopterygii</taxon>
        <taxon>Teleostei</taxon>
        <taxon>Ostariophysi</taxon>
        <taxon>Cypriniformes</taxon>
        <taxon>Cyprinidae</taxon>
        <taxon>Cyprininae</taxon>
        <taxon>Cyprinus</taxon>
    </lineage>
</organism>
<dbReference type="Pfam" id="PF00385">
    <property type="entry name" value="Chromo"/>
    <property type="match status" value="1"/>
</dbReference>
<proteinExistence type="inferred from homology"/>
<evidence type="ECO:0000256" key="16">
    <source>
        <dbReference type="ARBA" id="ARBA00022932"/>
    </source>
</evidence>
<keyword evidence="16" id="KW-0239">DNA-directed DNA polymerase</keyword>
<evidence type="ECO:0000256" key="12">
    <source>
        <dbReference type="ARBA" id="ARBA00022801"/>
    </source>
</evidence>
<evidence type="ECO:0000256" key="2">
    <source>
        <dbReference type="ARBA" id="ARBA00010879"/>
    </source>
</evidence>
<dbReference type="EC" id="3.1.26.4" evidence="3"/>
<dbReference type="InterPro" id="IPR043128">
    <property type="entry name" value="Rev_trsase/Diguanyl_cyclase"/>
</dbReference>
<accession>A0A8C1WN39</accession>
<dbReference type="Pfam" id="PF00665">
    <property type="entry name" value="rve"/>
    <property type="match status" value="1"/>
</dbReference>
<dbReference type="InterPro" id="IPR000953">
    <property type="entry name" value="Chromo/chromo_shadow_dom"/>
</dbReference>
<dbReference type="GO" id="GO:0015074">
    <property type="term" value="P:DNA integration"/>
    <property type="evidence" value="ECO:0007669"/>
    <property type="project" value="UniProtKB-KW"/>
</dbReference>
<evidence type="ECO:0000256" key="13">
    <source>
        <dbReference type="ARBA" id="ARBA00022842"/>
    </source>
</evidence>
<keyword evidence="20" id="KW-0863">Zinc-finger</keyword>
<evidence type="ECO:0000256" key="19">
    <source>
        <dbReference type="ARBA" id="ARBA00039658"/>
    </source>
</evidence>
<dbReference type="PANTHER" id="PTHR37984">
    <property type="entry name" value="PROTEIN CBG26694"/>
    <property type="match status" value="1"/>
</dbReference>
<dbReference type="Gene3D" id="3.30.420.10">
    <property type="entry name" value="Ribonuclease H-like superfamily/Ribonuclease H"/>
    <property type="match status" value="1"/>
</dbReference>
<dbReference type="Pfam" id="PF00078">
    <property type="entry name" value="RVT_1"/>
    <property type="match status" value="1"/>
</dbReference>
<keyword evidence="9" id="KW-0479">Metal-binding</keyword>
<dbReference type="Gene3D" id="2.40.50.40">
    <property type="match status" value="1"/>
</dbReference>
<dbReference type="PROSITE" id="PS50158">
    <property type="entry name" value="ZF_CCHC"/>
    <property type="match status" value="1"/>
</dbReference>
<dbReference type="PROSITE" id="PS50994">
    <property type="entry name" value="INTEGRASE"/>
    <property type="match status" value="1"/>
</dbReference>
<comment type="subcellular location">
    <subcellularLocation>
        <location evidence="1">Nucleus</location>
    </subcellularLocation>
</comment>
<dbReference type="EC" id="2.7.7.49" evidence="4"/>